<keyword evidence="2" id="KW-0049">Antioxidant</keyword>
<dbReference type="RefSeq" id="WP_323575848.1">
    <property type="nucleotide sequence ID" value="NZ_JAYGJQ010000001.1"/>
</dbReference>
<keyword evidence="1 7" id="KW-0575">Peroxidase</keyword>
<evidence type="ECO:0000256" key="5">
    <source>
        <dbReference type="ARBA" id="ARBA00023284"/>
    </source>
</evidence>
<dbReference type="EMBL" id="JAYGJQ010000001">
    <property type="protein sequence ID" value="MEA9356169.1"/>
    <property type="molecule type" value="Genomic_DNA"/>
</dbReference>
<dbReference type="InterPro" id="IPR018219">
    <property type="entry name" value="Tpx_CS"/>
</dbReference>
<keyword evidence="8" id="KW-1185">Reference proteome</keyword>
<evidence type="ECO:0000259" key="6">
    <source>
        <dbReference type="PROSITE" id="PS51352"/>
    </source>
</evidence>
<gene>
    <name evidence="7" type="primary">tpx</name>
    <name evidence="7" type="ORF">SHI21_08150</name>
</gene>
<accession>A0ABU5VSZ8</accession>
<dbReference type="InterPro" id="IPR013766">
    <property type="entry name" value="Thioredoxin_domain"/>
</dbReference>
<feature type="domain" description="Thioredoxin" evidence="6">
    <location>
        <begin position="18"/>
        <end position="169"/>
    </location>
</feature>
<dbReference type="InterPro" id="IPR050455">
    <property type="entry name" value="Tpx_Peroxidase_subfamily"/>
</dbReference>
<dbReference type="EC" id="1.11.1.-" evidence="7"/>
<dbReference type="CDD" id="cd03014">
    <property type="entry name" value="PRX_Atyp2cys"/>
    <property type="match status" value="1"/>
</dbReference>
<dbReference type="PROSITE" id="PS01265">
    <property type="entry name" value="TPX"/>
    <property type="match status" value="1"/>
</dbReference>
<evidence type="ECO:0000256" key="1">
    <source>
        <dbReference type="ARBA" id="ARBA00022559"/>
    </source>
</evidence>
<protein>
    <submittedName>
        <fullName evidence="7">Thiol peroxidase</fullName>
        <ecNumber evidence="7">1.11.1.-</ecNumber>
    </submittedName>
</protein>
<keyword evidence="4" id="KW-1015">Disulfide bond</keyword>
<proteinExistence type="predicted"/>
<dbReference type="PANTHER" id="PTHR43110:SF1">
    <property type="entry name" value="THIOL PEROXIDASE"/>
    <property type="match status" value="1"/>
</dbReference>
<evidence type="ECO:0000256" key="4">
    <source>
        <dbReference type="ARBA" id="ARBA00023157"/>
    </source>
</evidence>
<dbReference type="Pfam" id="PF08534">
    <property type="entry name" value="Redoxin"/>
    <property type="match status" value="1"/>
</dbReference>
<dbReference type="NCBIfam" id="NF001808">
    <property type="entry name" value="PRK00522.1"/>
    <property type="match status" value="1"/>
</dbReference>
<dbReference type="PANTHER" id="PTHR43110">
    <property type="entry name" value="THIOL PEROXIDASE"/>
    <property type="match status" value="1"/>
</dbReference>
<dbReference type="GO" id="GO:0004601">
    <property type="term" value="F:peroxidase activity"/>
    <property type="evidence" value="ECO:0007669"/>
    <property type="project" value="UniProtKB-KW"/>
</dbReference>
<dbReference type="SUPFAM" id="SSF52833">
    <property type="entry name" value="Thioredoxin-like"/>
    <property type="match status" value="1"/>
</dbReference>
<name>A0ABU5VSZ8_9BACT</name>
<comment type="caution">
    <text evidence="7">The sequence shown here is derived from an EMBL/GenBank/DDBJ whole genome shotgun (WGS) entry which is preliminary data.</text>
</comment>
<organism evidence="7 8">
    <name type="scientific">Bacteriovorax antarcticus</name>
    <dbReference type="NCBI Taxonomy" id="3088717"/>
    <lineage>
        <taxon>Bacteria</taxon>
        <taxon>Pseudomonadati</taxon>
        <taxon>Bdellovibrionota</taxon>
        <taxon>Bacteriovoracia</taxon>
        <taxon>Bacteriovoracales</taxon>
        <taxon>Bacteriovoracaceae</taxon>
        <taxon>Bacteriovorax</taxon>
    </lineage>
</organism>
<dbReference type="InterPro" id="IPR002065">
    <property type="entry name" value="TPX"/>
</dbReference>
<dbReference type="Proteomes" id="UP001302274">
    <property type="component" value="Unassembled WGS sequence"/>
</dbReference>
<sequence>MTKITLQGNPVNTRGTLPDLGDLAHDFTMVKTDLSEVKLSSFSEKYKLLNIFPSIDTGTCATSVRTFNKNAAELGNVAVINLSLDLPFAQKRFCGAEGIDKVTVASLFRSDFLKFFPVDFVDGPLKGLTSRVIIIINEKNEILYTEQVSEITHEPNYEEALIAINSSKR</sequence>
<evidence type="ECO:0000256" key="3">
    <source>
        <dbReference type="ARBA" id="ARBA00023002"/>
    </source>
</evidence>
<keyword evidence="5" id="KW-0676">Redox-active center</keyword>
<dbReference type="InterPro" id="IPR036249">
    <property type="entry name" value="Thioredoxin-like_sf"/>
</dbReference>
<dbReference type="InterPro" id="IPR013740">
    <property type="entry name" value="Redoxin"/>
</dbReference>
<dbReference type="Gene3D" id="3.40.30.10">
    <property type="entry name" value="Glutaredoxin"/>
    <property type="match status" value="1"/>
</dbReference>
<evidence type="ECO:0000256" key="2">
    <source>
        <dbReference type="ARBA" id="ARBA00022862"/>
    </source>
</evidence>
<evidence type="ECO:0000313" key="7">
    <source>
        <dbReference type="EMBL" id="MEA9356169.1"/>
    </source>
</evidence>
<keyword evidence="3 7" id="KW-0560">Oxidoreductase</keyword>
<evidence type="ECO:0000313" key="8">
    <source>
        <dbReference type="Proteomes" id="UP001302274"/>
    </source>
</evidence>
<reference evidence="7 8" key="1">
    <citation type="submission" date="2023-11" db="EMBL/GenBank/DDBJ databases">
        <title>A Novel Polar Bacteriovorax (B. antarcticus) Isolated from the Biocrust in Antarctica.</title>
        <authorList>
            <person name="Mun W."/>
            <person name="Choi S.Y."/>
            <person name="Mitchell R.J."/>
        </authorList>
    </citation>
    <scope>NUCLEOTIDE SEQUENCE [LARGE SCALE GENOMIC DNA]</scope>
    <source>
        <strain evidence="7 8">PP10</strain>
    </source>
</reference>
<dbReference type="PROSITE" id="PS51352">
    <property type="entry name" value="THIOREDOXIN_2"/>
    <property type="match status" value="1"/>
</dbReference>